<evidence type="ECO:0000256" key="1">
    <source>
        <dbReference type="SAM" id="MobiDB-lite"/>
    </source>
</evidence>
<protein>
    <submittedName>
        <fullName evidence="2">Uncharacterized protein</fullName>
    </submittedName>
</protein>
<evidence type="ECO:0000313" key="3">
    <source>
        <dbReference type="Proteomes" id="UP001152607"/>
    </source>
</evidence>
<proteinExistence type="predicted"/>
<dbReference type="PANTHER" id="PTHR42055:SF1">
    <property type="entry name" value="YALI0E03476P"/>
    <property type="match status" value="1"/>
</dbReference>
<organism evidence="2 3">
    <name type="scientific">Periconia digitata</name>
    <dbReference type="NCBI Taxonomy" id="1303443"/>
    <lineage>
        <taxon>Eukaryota</taxon>
        <taxon>Fungi</taxon>
        <taxon>Dikarya</taxon>
        <taxon>Ascomycota</taxon>
        <taxon>Pezizomycotina</taxon>
        <taxon>Dothideomycetes</taxon>
        <taxon>Pleosporomycetidae</taxon>
        <taxon>Pleosporales</taxon>
        <taxon>Massarineae</taxon>
        <taxon>Periconiaceae</taxon>
        <taxon>Periconia</taxon>
    </lineage>
</organism>
<evidence type="ECO:0000313" key="2">
    <source>
        <dbReference type="EMBL" id="CAI6269114.1"/>
    </source>
</evidence>
<dbReference type="AlphaFoldDB" id="A0A9W4U581"/>
<accession>A0A9W4U581</accession>
<dbReference type="Proteomes" id="UP001152607">
    <property type="component" value="Unassembled WGS sequence"/>
</dbReference>
<feature type="region of interest" description="Disordered" evidence="1">
    <location>
        <begin position="525"/>
        <end position="564"/>
    </location>
</feature>
<dbReference type="PANTHER" id="PTHR42055">
    <property type="entry name" value="YALI0E03476P"/>
    <property type="match status" value="1"/>
</dbReference>
<feature type="compositionally biased region" description="Basic and acidic residues" evidence="1">
    <location>
        <begin position="553"/>
        <end position="564"/>
    </location>
</feature>
<dbReference type="OrthoDB" id="5312133at2759"/>
<comment type="caution">
    <text evidence="2">The sequence shown here is derived from an EMBL/GenBank/DDBJ whole genome shotgun (WGS) entry which is preliminary data.</text>
</comment>
<dbReference type="EMBL" id="CAOQHR010000001">
    <property type="protein sequence ID" value="CAI6269114.1"/>
    <property type="molecule type" value="Genomic_DNA"/>
</dbReference>
<name>A0A9W4U581_9PLEO</name>
<sequence length="639" mass="71801">MPPTPLSWSTLPRRFQILLGGVVLFLITIFALGPPSPSSVPTLDQVKDAAKNPHLPKVDVSLPTVEEVLNLAKPSHKGPAKQANSTAASEYRLIKWMSDFKWRNPYSSKTTLDENSAVLPPLLDRPPIYTFYDTRVKKEKDLKDAENRLILAWRRAWWAQGFKPQVLSRVEALANPHHELVQRMHLAPDVEHEIMRWLAWGNVGGGILTDWMAIPMAEHDNAMLSFLRRGEYPDLSRIASLNNAVFYGAEAAVQDALKKATTHALLANSTANSDKIAELAKKEGGLMVNLLPQEDVKVDKTKNAIAYYSKYTMAKKYGGKARAIVEKMTNTTSPEGMELLANLINAHLQLTFQELYPEGISIVQPLPEHTTALMHEAINIARNLTQCPASPMPKSCPPNRQNCKPCDPAHTMKMQLHSALQNSSKQYTIGTVPHPYTLTSLHYAQDSITPQFLRTEAQDRNMWLAALTSQIATKDHSEQYRLVDFKELVAARDRPSTSLWLTAERVEQTDLDWIFGFFLPQIAKSKSDDKSSTPADLVLSPRPGEPLPNPDVKVPDESKVETEEERLKKARDVLKSKDKNQIKVVEATELWNMADTEAWKFSRAFAARRRIERLLWEEAEKKFAGSEKSVKGAGGSWHD</sequence>
<keyword evidence="3" id="KW-1185">Reference proteome</keyword>
<reference evidence="2" key="1">
    <citation type="submission" date="2023-01" db="EMBL/GenBank/DDBJ databases">
        <authorList>
            <person name="Van Ghelder C."/>
            <person name="Rancurel C."/>
        </authorList>
    </citation>
    <scope>NUCLEOTIDE SEQUENCE</scope>
    <source>
        <strain evidence="2">CNCM I-4278</strain>
    </source>
</reference>
<gene>
    <name evidence="2" type="ORF">PDIGIT_LOCUS1653</name>
</gene>